<dbReference type="VEuPathDB" id="VectorBase:PHUM387880"/>
<comment type="function">
    <text evidence="1">Accessory subunit of the mitochondrial membrane respiratory chain NADH dehydrogenase (Complex I), that is believed not to be involved in catalysis. Complex I functions in the transfer of electrons from NADH to the respiratory chain. The immediate electron acceptor for the enzyme is believed to be ubiquinone.</text>
</comment>
<dbReference type="EMBL" id="AAZO01004542">
    <property type="status" value="NOT_ANNOTATED_CDS"/>
    <property type="molecule type" value="Genomic_DNA"/>
</dbReference>
<keyword evidence="8" id="KW-0249">Electron transport</keyword>
<dbReference type="CTD" id="8237304"/>
<organism>
    <name type="scientific">Pediculus humanus subsp. corporis</name>
    <name type="common">Body louse</name>
    <dbReference type="NCBI Taxonomy" id="121224"/>
    <lineage>
        <taxon>Eukaryota</taxon>
        <taxon>Metazoa</taxon>
        <taxon>Ecdysozoa</taxon>
        <taxon>Arthropoda</taxon>
        <taxon>Hexapoda</taxon>
        <taxon>Insecta</taxon>
        <taxon>Pterygota</taxon>
        <taxon>Neoptera</taxon>
        <taxon>Paraneoptera</taxon>
        <taxon>Psocodea</taxon>
        <taxon>Troctomorpha</taxon>
        <taxon>Phthiraptera</taxon>
        <taxon>Anoplura</taxon>
        <taxon>Pediculidae</taxon>
        <taxon>Pediculus</taxon>
    </lineage>
</organism>
<keyword evidence="9" id="KW-0496">Mitochondrion</keyword>
<dbReference type="InterPro" id="IPR006806">
    <property type="entry name" value="NDUFA5"/>
</dbReference>
<dbReference type="OMA" id="QCCTQIL"/>
<dbReference type="STRING" id="121224.E0VQW7"/>
<dbReference type="KEGG" id="phu:Phum_PHUM387880"/>
<evidence type="ECO:0000256" key="9">
    <source>
        <dbReference type="ARBA" id="ARBA00023128"/>
    </source>
</evidence>
<dbReference type="PANTHER" id="PTHR12653">
    <property type="entry name" value="NADH-UBIQUINONE OXIDOREDUCTASE 13 KD-B SUBUNIT"/>
    <property type="match status" value="1"/>
</dbReference>
<keyword evidence="5" id="KW-0813">Transport</keyword>
<name>E0VQW7_PEDHC</name>
<evidence type="ECO:0000256" key="6">
    <source>
        <dbReference type="ARBA" id="ARBA00022660"/>
    </source>
</evidence>
<evidence type="ECO:0000256" key="8">
    <source>
        <dbReference type="ARBA" id="ARBA00022982"/>
    </source>
</evidence>
<protein>
    <submittedName>
        <fullName evidence="11 12">NADH dehydrogenase, putative</fullName>
        <ecNumber evidence="11">1.6.5.3</ecNumber>
        <ecNumber evidence="11">1.6.99.3</ecNumber>
    </submittedName>
</protein>
<reference evidence="11" key="1">
    <citation type="submission" date="2007-04" db="EMBL/GenBank/DDBJ databases">
        <title>Annotation of Pediculus humanus corporis strain USDA.</title>
        <authorList>
            <person name="Kirkness E."/>
            <person name="Hannick L."/>
            <person name="Hass B."/>
            <person name="Bruggner R."/>
            <person name="Lawson D."/>
            <person name="Bidwell S."/>
            <person name="Joardar V."/>
            <person name="Caler E."/>
            <person name="Walenz B."/>
            <person name="Inman J."/>
            <person name="Schobel S."/>
            <person name="Galinsky K."/>
            <person name="Amedeo P."/>
            <person name="Strausberg R."/>
        </authorList>
    </citation>
    <scope>NUCLEOTIDE SEQUENCE</scope>
    <source>
        <strain evidence="11">USDA</strain>
    </source>
</reference>
<keyword evidence="7" id="KW-0999">Mitochondrion inner membrane</keyword>
<dbReference type="OrthoDB" id="286811at2759"/>
<comment type="subunit">
    <text evidence="4">Complex I is composed of 45 different subunits.</text>
</comment>
<dbReference type="EnsemblMetazoa" id="PHUM387880-RA">
    <property type="protein sequence ID" value="PHUM387880-PA"/>
    <property type="gene ID" value="PHUM387880"/>
</dbReference>
<dbReference type="Pfam" id="PF04716">
    <property type="entry name" value="ETC_C1_NDUFA5"/>
    <property type="match status" value="1"/>
</dbReference>
<dbReference type="HOGENOM" id="CLU_099943_2_0_1"/>
<keyword evidence="13" id="KW-1185">Reference proteome</keyword>
<evidence type="ECO:0000256" key="4">
    <source>
        <dbReference type="ARBA" id="ARBA00011533"/>
    </source>
</evidence>
<sequence length="93" mass="11208">MYNLILKSTYKMPRNSIYKCNTEEIINYRLSVVKFAKDVKEIEKTINCGRIEMLLTQAKNEYNLCQKMIVWKPWESLIQEPSPSQWKWPQYAE</sequence>
<keyword evidence="6" id="KW-0679">Respiratory chain</keyword>
<evidence type="ECO:0000313" key="11">
    <source>
        <dbReference type="EMBL" id="EEB15773.1"/>
    </source>
</evidence>
<dbReference type="GO" id="GO:0016491">
    <property type="term" value="F:oxidoreductase activity"/>
    <property type="evidence" value="ECO:0007669"/>
    <property type="project" value="UniProtKB-KW"/>
</dbReference>
<dbReference type="Proteomes" id="UP000009046">
    <property type="component" value="Unassembled WGS sequence"/>
</dbReference>
<evidence type="ECO:0000313" key="13">
    <source>
        <dbReference type="Proteomes" id="UP000009046"/>
    </source>
</evidence>
<reference evidence="12" key="3">
    <citation type="submission" date="2020-05" db="UniProtKB">
        <authorList>
            <consortium name="EnsemblMetazoa"/>
        </authorList>
    </citation>
    <scope>IDENTIFICATION</scope>
    <source>
        <strain evidence="12">USDA</strain>
    </source>
</reference>
<dbReference type="GO" id="GO:0005743">
    <property type="term" value="C:mitochondrial inner membrane"/>
    <property type="evidence" value="ECO:0007669"/>
    <property type="project" value="UniProtKB-SubCell"/>
</dbReference>
<evidence type="ECO:0000256" key="10">
    <source>
        <dbReference type="ARBA" id="ARBA00023136"/>
    </source>
</evidence>
<comment type="subcellular location">
    <subcellularLocation>
        <location evidence="2">Mitochondrion inner membrane</location>
        <topology evidence="2">Peripheral membrane protein</topology>
        <orientation evidence="2">Matrix side</orientation>
    </subcellularLocation>
</comment>
<dbReference type="GO" id="GO:0022904">
    <property type="term" value="P:respiratory electron transport chain"/>
    <property type="evidence" value="ECO:0007669"/>
    <property type="project" value="InterPro"/>
</dbReference>
<accession>E0VQW7</accession>
<proteinExistence type="inferred from homology"/>
<evidence type="ECO:0000256" key="2">
    <source>
        <dbReference type="ARBA" id="ARBA00004443"/>
    </source>
</evidence>
<evidence type="ECO:0000256" key="7">
    <source>
        <dbReference type="ARBA" id="ARBA00022792"/>
    </source>
</evidence>
<keyword evidence="10" id="KW-0472">Membrane</keyword>
<dbReference type="EC" id="1.6.99.3" evidence="11"/>
<evidence type="ECO:0000313" key="12">
    <source>
        <dbReference type="EnsemblMetazoa" id="PHUM387880-PA"/>
    </source>
</evidence>
<evidence type="ECO:0000256" key="3">
    <source>
        <dbReference type="ARBA" id="ARBA00010261"/>
    </source>
</evidence>
<dbReference type="EMBL" id="DS235442">
    <property type="protein sequence ID" value="EEB15773.1"/>
    <property type="molecule type" value="Genomic_DNA"/>
</dbReference>
<dbReference type="InParanoid" id="E0VQW7"/>
<dbReference type="GeneID" id="8237304"/>
<dbReference type="eggNOG" id="KOG3365">
    <property type="taxonomic scope" value="Eukaryota"/>
</dbReference>
<dbReference type="AlphaFoldDB" id="E0VQW7"/>
<gene>
    <name evidence="12" type="primary">8237304</name>
    <name evidence="11" type="ORF">Phum_PHUM387880</name>
</gene>
<evidence type="ECO:0000256" key="1">
    <source>
        <dbReference type="ARBA" id="ARBA00003195"/>
    </source>
</evidence>
<reference evidence="11" key="2">
    <citation type="submission" date="2007-04" db="EMBL/GenBank/DDBJ databases">
        <title>The genome of the human body louse.</title>
        <authorList>
            <consortium name="The Human Body Louse Genome Consortium"/>
            <person name="Kirkness E."/>
            <person name="Walenz B."/>
            <person name="Hass B."/>
            <person name="Bruggner R."/>
            <person name="Strausberg R."/>
        </authorList>
    </citation>
    <scope>NUCLEOTIDE SEQUENCE</scope>
    <source>
        <strain evidence="11">USDA</strain>
    </source>
</reference>
<dbReference type="RefSeq" id="XP_002428511.1">
    <property type="nucleotide sequence ID" value="XM_002428466.1"/>
</dbReference>
<comment type="similarity">
    <text evidence="3">Belongs to the complex I NDUFA5 subunit family.</text>
</comment>
<dbReference type="EC" id="1.6.5.3" evidence="11"/>
<dbReference type="PANTHER" id="PTHR12653:SF0">
    <property type="entry name" value="NADH DEHYDROGENASE [UBIQUINONE] 1 ALPHA SUBCOMPLEX SUBUNIT 5"/>
    <property type="match status" value="1"/>
</dbReference>
<evidence type="ECO:0000256" key="5">
    <source>
        <dbReference type="ARBA" id="ARBA00022448"/>
    </source>
</evidence>
<keyword evidence="11" id="KW-0560">Oxidoreductase</keyword>